<evidence type="ECO:0000256" key="1">
    <source>
        <dbReference type="SAM" id="MobiDB-lite"/>
    </source>
</evidence>
<keyword evidence="3" id="KW-1185">Reference proteome</keyword>
<dbReference type="AlphaFoldDB" id="A0A7D9INM7"/>
<comment type="caution">
    <text evidence="2">The sequence shown here is derived from an EMBL/GenBank/DDBJ whole genome shotgun (WGS) entry which is preliminary data.</text>
</comment>
<organism evidence="2 3">
    <name type="scientific">Paramuricea clavata</name>
    <name type="common">Red gorgonian</name>
    <name type="synonym">Violescent sea-whip</name>
    <dbReference type="NCBI Taxonomy" id="317549"/>
    <lineage>
        <taxon>Eukaryota</taxon>
        <taxon>Metazoa</taxon>
        <taxon>Cnidaria</taxon>
        <taxon>Anthozoa</taxon>
        <taxon>Octocorallia</taxon>
        <taxon>Malacalcyonacea</taxon>
        <taxon>Plexauridae</taxon>
        <taxon>Paramuricea</taxon>
    </lineage>
</organism>
<name>A0A7D9INM7_PARCT</name>
<evidence type="ECO:0000313" key="2">
    <source>
        <dbReference type="EMBL" id="CAB4009693.1"/>
    </source>
</evidence>
<sequence length="186" mass="21046">MAVVDMAFNLFKINDKYIEAMNKKWAFLFMLSNSTINSLVYFWQNKDLRVHAKVFLRKTGIRLHWKNPDPILNHQPQAYILASLFSTPGLNTSREHIRSNNPDDLTLNPLSQSQVSSNPDSSHEFDIMPTPRPSLFLNTNNLNCNPNLSCNLTPGQNLKSDQLGPLNPITLVCGCSGWVAYNAKLE</sequence>
<feature type="region of interest" description="Disordered" evidence="1">
    <location>
        <begin position="100"/>
        <end position="124"/>
    </location>
</feature>
<dbReference type="EMBL" id="CACRXK020006541">
    <property type="protein sequence ID" value="CAB4009693.1"/>
    <property type="molecule type" value="Genomic_DNA"/>
</dbReference>
<feature type="compositionally biased region" description="Low complexity" evidence="1">
    <location>
        <begin position="111"/>
        <end position="120"/>
    </location>
</feature>
<accession>A0A7D9INM7</accession>
<protein>
    <submittedName>
        <fullName evidence="2">Uncharacterized protein</fullName>
    </submittedName>
</protein>
<evidence type="ECO:0000313" key="3">
    <source>
        <dbReference type="Proteomes" id="UP001152795"/>
    </source>
</evidence>
<dbReference type="Proteomes" id="UP001152795">
    <property type="component" value="Unassembled WGS sequence"/>
</dbReference>
<proteinExistence type="predicted"/>
<gene>
    <name evidence="2" type="ORF">PACLA_8A014631</name>
</gene>
<reference evidence="2" key="1">
    <citation type="submission" date="2020-04" db="EMBL/GenBank/DDBJ databases">
        <authorList>
            <person name="Alioto T."/>
            <person name="Alioto T."/>
            <person name="Gomez Garrido J."/>
        </authorList>
    </citation>
    <scope>NUCLEOTIDE SEQUENCE</scope>
    <source>
        <strain evidence="2">A484AB</strain>
    </source>
</reference>